<evidence type="ECO:0000256" key="8">
    <source>
        <dbReference type="ARBA" id="ARBA00046435"/>
    </source>
</evidence>
<dbReference type="EMBL" id="JAACXV010000014">
    <property type="protein sequence ID" value="KAF7287376.1"/>
    <property type="molecule type" value="Genomic_DNA"/>
</dbReference>
<reference evidence="9" key="1">
    <citation type="submission" date="2020-08" db="EMBL/GenBank/DDBJ databases">
        <title>Genome sequencing and assembly of the red palm weevil Rhynchophorus ferrugineus.</title>
        <authorList>
            <person name="Dias G.B."/>
            <person name="Bergman C.M."/>
            <person name="Manee M."/>
        </authorList>
    </citation>
    <scope>NUCLEOTIDE SEQUENCE</scope>
    <source>
        <strain evidence="9">AA-2017</strain>
        <tissue evidence="9">Whole larva</tissue>
    </source>
</reference>
<evidence type="ECO:0000256" key="1">
    <source>
        <dbReference type="ARBA" id="ARBA00004611"/>
    </source>
</evidence>
<dbReference type="InterPro" id="IPR037662">
    <property type="entry name" value="CFAP68/107"/>
</dbReference>
<evidence type="ECO:0000256" key="5">
    <source>
        <dbReference type="ARBA" id="ARBA00023212"/>
    </source>
</evidence>
<evidence type="ECO:0000313" key="9">
    <source>
        <dbReference type="EMBL" id="KAF7287376.1"/>
    </source>
</evidence>
<comment type="caution">
    <text evidence="9">The sequence shown here is derived from an EMBL/GenBank/DDBJ whole genome shotgun (WGS) entry which is preliminary data.</text>
</comment>
<protein>
    <submittedName>
        <fullName evidence="9">Uncharacterized protein</fullName>
    </submittedName>
</protein>
<dbReference type="Proteomes" id="UP000625711">
    <property type="component" value="Unassembled WGS sequence"/>
</dbReference>
<evidence type="ECO:0000256" key="2">
    <source>
        <dbReference type="ARBA" id="ARBA00022490"/>
    </source>
</evidence>
<dbReference type="PANTHER" id="PTHR31180:SF2">
    <property type="entry name" value="CILIA- AND FLAGELLA-ASSOCIATED PROTEIN 107"/>
    <property type="match status" value="1"/>
</dbReference>
<keyword evidence="5" id="KW-0206">Cytoskeleton</keyword>
<name>A0A834IWC0_RHYFE</name>
<dbReference type="OrthoDB" id="8185227at2759"/>
<keyword evidence="3" id="KW-0282">Flagellum</keyword>
<proteinExistence type="predicted"/>
<organism evidence="9 10">
    <name type="scientific">Rhynchophorus ferrugineus</name>
    <name type="common">Red palm weevil</name>
    <name type="synonym">Curculio ferrugineus</name>
    <dbReference type="NCBI Taxonomy" id="354439"/>
    <lineage>
        <taxon>Eukaryota</taxon>
        <taxon>Metazoa</taxon>
        <taxon>Ecdysozoa</taxon>
        <taxon>Arthropoda</taxon>
        <taxon>Hexapoda</taxon>
        <taxon>Insecta</taxon>
        <taxon>Pterygota</taxon>
        <taxon>Neoptera</taxon>
        <taxon>Endopterygota</taxon>
        <taxon>Coleoptera</taxon>
        <taxon>Polyphaga</taxon>
        <taxon>Cucujiformia</taxon>
        <taxon>Curculionidae</taxon>
        <taxon>Dryophthorinae</taxon>
        <taxon>Rhynchophorus</taxon>
    </lineage>
</organism>
<comment type="function">
    <text evidence="7">Microtubule inner protein (MIP) part of the dynein-decorated doublet microtubules (DMTs) in cilia axoneme, which is required for motile cilia beating.</text>
</comment>
<keyword evidence="2" id="KW-0963">Cytoplasm</keyword>
<evidence type="ECO:0000256" key="6">
    <source>
        <dbReference type="ARBA" id="ARBA00023273"/>
    </source>
</evidence>
<evidence type="ECO:0000256" key="7">
    <source>
        <dbReference type="ARBA" id="ARBA00035003"/>
    </source>
</evidence>
<dbReference type="AlphaFoldDB" id="A0A834IWC0"/>
<keyword evidence="4" id="KW-0969">Cilium</keyword>
<keyword evidence="10" id="KW-1185">Reference proteome</keyword>
<dbReference type="GO" id="GO:0005879">
    <property type="term" value="C:axonemal microtubule"/>
    <property type="evidence" value="ECO:0007669"/>
    <property type="project" value="TreeGrafter"/>
</dbReference>
<accession>A0A834IWC0</accession>
<gene>
    <name evidence="9" type="ORF">GWI33_001732</name>
</gene>
<evidence type="ECO:0000313" key="10">
    <source>
        <dbReference type="Proteomes" id="UP000625711"/>
    </source>
</evidence>
<dbReference type="GO" id="GO:0030317">
    <property type="term" value="P:flagellated sperm motility"/>
    <property type="evidence" value="ECO:0007669"/>
    <property type="project" value="InterPro"/>
</dbReference>
<keyword evidence="6" id="KW-0966">Cell projection</keyword>
<evidence type="ECO:0000256" key="4">
    <source>
        <dbReference type="ARBA" id="ARBA00023069"/>
    </source>
</evidence>
<dbReference type="PANTHER" id="PTHR31180">
    <property type="entry name" value="CILIA- AND FLAGELLA-ASSOCIATED PROTEIN 107-RELATED"/>
    <property type="match status" value="1"/>
</dbReference>
<sequence>MQGNRLKYDKPSYYSKKVLVGNWFEETIGRYSGDKYKSFSTYTTHFNTKHSVDKEFNDVIRNDIQIKSECSNISPSRNQEGSQNYFDNFTTSYDLSYQYFPQWINGYLPRKLRFALLKYEPTEEYLSSFGNLSSRNNYTHIKRQEWECDMLDPRRPLLSTHQNDFPKYDEKEYQLNRWARPVPIKAKYDKVTEIIYPKLPQSHPRVVDYNCNPITWMCTDEIK</sequence>
<comment type="subcellular location">
    <subcellularLocation>
        <location evidence="1">Cytoplasm</location>
        <location evidence="1">Cytoskeleton</location>
        <location evidence="1">Flagellum axoneme</location>
    </subcellularLocation>
</comment>
<comment type="subunit">
    <text evidence="8">Microtubule inner protein component of sperm flagellar doublet microtubules.</text>
</comment>
<evidence type="ECO:0000256" key="3">
    <source>
        <dbReference type="ARBA" id="ARBA00022846"/>
    </source>
</evidence>